<sequence length="204" mass="22476">MDRWLDSHFVGNHPALDFVNTLSHRVDPSLCEDRMVTVEDLRSWAERAGLRPATKVVQIEGQDHGARLVLDARVLREAAHEALLARVRKQDPSVSAIIAIVEQVKSIRKGISFASPSDIASCSATIESDESLLGVIALQILDALFRLPVERLGACPACGWMFLDVTRGGRRRWCSMATCGNRAKVRRHQGQSDNPSSARSDDHG</sequence>
<dbReference type="InterPro" id="IPR010852">
    <property type="entry name" value="ABATE"/>
</dbReference>
<evidence type="ECO:0000259" key="2">
    <source>
        <dbReference type="Pfam" id="PF11706"/>
    </source>
</evidence>
<proteinExistence type="predicted"/>
<feature type="region of interest" description="Disordered" evidence="1">
    <location>
        <begin position="184"/>
        <end position="204"/>
    </location>
</feature>
<dbReference type="InterPro" id="IPR023286">
    <property type="entry name" value="ABATE_dom_sf"/>
</dbReference>
<comment type="caution">
    <text evidence="3">The sequence shown here is derived from an EMBL/GenBank/DDBJ whole genome shotgun (WGS) entry which is preliminary data.</text>
</comment>
<name>A0A6M1U2E8_9RHOB</name>
<dbReference type="Pfam" id="PF07336">
    <property type="entry name" value="ABATE"/>
    <property type="match status" value="1"/>
</dbReference>
<organism evidence="3 4">
    <name type="scientific">Paragemmobacter kunshanensis</name>
    <dbReference type="NCBI Taxonomy" id="2583234"/>
    <lineage>
        <taxon>Bacteria</taxon>
        <taxon>Pseudomonadati</taxon>
        <taxon>Pseudomonadota</taxon>
        <taxon>Alphaproteobacteria</taxon>
        <taxon>Rhodobacterales</taxon>
        <taxon>Paracoccaceae</taxon>
        <taxon>Paragemmobacter</taxon>
    </lineage>
</organism>
<dbReference type="SUPFAM" id="SSF160904">
    <property type="entry name" value="Jann2411-like"/>
    <property type="match status" value="1"/>
</dbReference>
<dbReference type="InterPro" id="IPR021005">
    <property type="entry name" value="Znf_CGNR"/>
</dbReference>
<evidence type="ECO:0000256" key="1">
    <source>
        <dbReference type="SAM" id="MobiDB-lite"/>
    </source>
</evidence>
<gene>
    <name evidence="3" type="ORF">G5V65_18480</name>
</gene>
<dbReference type="Pfam" id="PF11706">
    <property type="entry name" value="zf-CGNR"/>
    <property type="match status" value="1"/>
</dbReference>
<dbReference type="Proteomes" id="UP000474758">
    <property type="component" value="Unassembled WGS sequence"/>
</dbReference>
<reference evidence="3 4" key="1">
    <citation type="submission" date="2020-02" db="EMBL/GenBank/DDBJ databases">
        <title>Rhodobacter translucens sp. nov., a novel bacterium isolated from activated sludge.</title>
        <authorList>
            <person name="Liu J."/>
        </authorList>
    </citation>
    <scope>NUCLEOTIDE SEQUENCE [LARGE SCALE GENOMIC DNA]</scope>
    <source>
        <strain evidence="3 4">HX-7-19</strain>
    </source>
</reference>
<dbReference type="EMBL" id="JAALFE010000025">
    <property type="protein sequence ID" value="NGQ92882.1"/>
    <property type="molecule type" value="Genomic_DNA"/>
</dbReference>
<protein>
    <recommendedName>
        <fullName evidence="2">Zinc finger CGNR domain-containing protein</fullName>
    </recommendedName>
</protein>
<dbReference type="Gene3D" id="1.10.3300.10">
    <property type="entry name" value="Jann2411-like domain"/>
    <property type="match status" value="1"/>
</dbReference>
<evidence type="ECO:0000313" key="3">
    <source>
        <dbReference type="EMBL" id="NGQ92882.1"/>
    </source>
</evidence>
<feature type="domain" description="Zinc finger CGNR" evidence="2">
    <location>
        <begin position="151"/>
        <end position="189"/>
    </location>
</feature>
<accession>A0A6M1U2E8</accession>
<dbReference type="AlphaFoldDB" id="A0A6M1U2E8"/>
<evidence type="ECO:0000313" key="4">
    <source>
        <dbReference type="Proteomes" id="UP000474758"/>
    </source>
</evidence>
<keyword evidence="4" id="KW-1185">Reference proteome</keyword>
<dbReference type="PANTHER" id="PTHR35525">
    <property type="entry name" value="BLL6575 PROTEIN"/>
    <property type="match status" value="1"/>
</dbReference>
<dbReference type="PANTHER" id="PTHR35525:SF3">
    <property type="entry name" value="BLL6575 PROTEIN"/>
    <property type="match status" value="1"/>
</dbReference>
<dbReference type="RefSeq" id="WP_165053125.1">
    <property type="nucleotide sequence ID" value="NZ_JAALFE010000025.1"/>
</dbReference>